<dbReference type="OrthoDB" id="9853at10239"/>
<protein>
    <submittedName>
        <fullName evidence="3">Lysin B</fullName>
    </submittedName>
</protein>
<keyword evidence="4" id="KW-1185">Reference proteome</keyword>
<dbReference type="Gene3D" id="3.40.50.1820">
    <property type="entry name" value="alpha/beta hydrolase"/>
    <property type="match status" value="1"/>
</dbReference>
<dbReference type="GO" id="GO:0016787">
    <property type="term" value="F:hydrolase activity"/>
    <property type="evidence" value="ECO:0007669"/>
    <property type="project" value="UniProtKB-KW"/>
</dbReference>
<accession>A0A142KAY4</accession>
<evidence type="ECO:0000313" key="3">
    <source>
        <dbReference type="EMBL" id="AMS03267.1"/>
    </source>
</evidence>
<dbReference type="RefSeq" id="YP_009304283.1">
    <property type="nucleotide sequence ID" value="NC_031267.1"/>
</dbReference>
<keyword evidence="1" id="KW-0378">Hydrolase</keyword>
<name>A0A142KAY4_9CAUD</name>
<evidence type="ECO:0000313" key="4">
    <source>
        <dbReference type="Proteomes" id="UP000201844"/>
    </source>
</evidence>
<sequence length="234" mass="25583">MIEVLFCDGTWSRPGARSPVGEALRKALDPRRVKFTYVDYAADYGPATGAADLSYEESVAEGVAALEAAVVASPYFVVVAGYSQGAVVALRYVRDVLPRRPKQIVLALATLGDPHQEEHNGRSGIAGALAVSIRSFRRFVPGDPIADLGDGSPLRRVADLTAWMSVRSPESVRTWATQTAQKLRTSRPWWNPFRWPDFARAGEDIGNYLGTKHTTDYIQQGHVAKLARDIESVA</sequence>
<dbReference type="GeneID" id="29123290"/>
<dbReference type="InterPro" id="IPR013228">
    <property type="entry name" value="PE-PPE_C"/>
</dbReference>
<evidence type="ECO:0000256" key="1">
    <source>
        <dbReference type="ARBA" id="ARBA00022801"/>
    </source>
</evidence>
<dbReference type="Pfam" id="PF08237">
    <property type="entry name" value="PE-PPE"/>
    <property type="match status" value="1"/>
</dbReference>
<dbReference type="SUPFAM" id="SSF53474">
    <property type="entry name" value="alpha/beta-Hydrolases"/>
    <property type="match status" value="1"/>
</dbReference>
<evidence type="ECO:0000259" key="2">
    <source>
        <dbReference type="Pfam" id="PF08237"/>
    </source>
</evidence>
<feature type="domain" description="PE-PPE" evidence="2">
    <location>
        <begin position="35"/>
        <end position="117"/>
    </location>
</feature>
<dbReference type="Proteomes" id="UP000201844">
    <property type="component" value="Segment"/>
</dbReference>
<organism evidence="3 4">
    <name type="scientific">Gordonia phage Lucky10</name>
    <dbReference type="NCBI Taxonomy" id="1821557"/>
    <lineage>
        <taxon>Viruses</taxon>
        <taxon>Duplodnaviria</taxon>
        <taxon>Heunggongvirae</taxon>
        <taxon>Uroviricota</taxon>
        <taxon>Caudoviricetes</taxon>
        <taxon>Luckytenvirus</taxon>
        <taxon>Luckytenvirus lucky10</taxon>
    </lineage>
</organism>
<dbReference type="KEGG" id="vg:29123290"/>
<dbReference type="InterPro" id="IPR029058">
    <property type="entry name" value="AB_hydrolase_fold"/>
</dbReference>
<gene>
    <name evidence="3" type="primary">24</name>
    <name evidence="3" type="ORF">SEA_LUCKY10_24</name>
</gene>
<reference evidence="4" key="1">
    <citation type="submission" date="2016-03" db="EMBL/GenBank/DDBJ databases">
        <authorList>
            <person name="Ploux O."/>
        </authorList>
    </citation>
    <scope>NUCLEOTIDE SEQUENCE [LARGE SCALE GENOMIC DNA]</scope>
</reference>
<dbReference type="EMBL" id="KU963256">
    <property type="protein sequence ID" value="AMS03267.1"/>
    <property type="molecule type" value="Genomic_DNA"/>
</dbReference>
<proteinExistence type="predicted"/>
<dbReference type="InterPro" id="IPR000675">
    <property type="entry name" value="Cutinase/axe"/>
</dbReference>
<dbReference type="SMART" id="SM01110">
    <property type="entry name" value="Cutinase"/>
    <property type="match status" value="1"/>
</dbReference>